<name>A0AAV4QSW2_9ARAC</name>
<dbReference type="Proteomes" id="UP001054837">
    <property type="component" value="Unassembled WGS sequence"/>
</dbReference>
<gene>
    <name evidence="1" type="primary">AVEN_49448_1</name>
    <name evidence="1" type="ORF">CDAR_449351</name>
</gene>
<dbReference type="AlphaFoldDB" id="A0AAV4QSW2"/>
<accession>A0AAV4QSW2</accession>
<keyword evidence="2" id="KW-1185">Reference proteome</keyword>
<organism evidence="1 2">
    <name type="scientific">Caerostris darwini</name>
    <dbReference type="NCBI Taxonomy" id="1538125"/>
    <lineage>
        <taxon>Eukaryota</taxon>
        <taxon>Metazoa</taxon>
        <taxon>Ecdysozoa</taxon>
        <taxon>Arthropoda</taxon>
        <taxon>Chelicerata</taxon>
        <taxon>Arachnida</taxon>
        <taxon>Araneae</taxon>
        <taxon>Araneomorphae</taxon>
        <taxon>Entelegynae</taxon>
        <taxon>Araneoidea</taxon>
        <taxon>Araneidae</taxon>
        <taxon>Caerostris</taxon>
    </lineage>
</organism>
<sequence>MPSKPSTCACASSLRRSVSLYWQFPLHRNKEFAVENPKEDLLAKICFSRLHRRNTVLPFLREVKSKSHPLSNAPESSVHKHLNTESRIYHMDYKTSAIQANSLVSIFKFIFQDI</sequence>
<proteinExistence type="predicted"/>
<dbReference type="EMBL" id="BPLQ01004987">
    <property type="protein sequence ID" value="GIY11986.1"/>
    <property type="molecule type" value="Genomic_DNA"/>
</dbReference>
<reference evidence="1 2" key="1">
    <citation type="submission" date="2021-06" db="EMBL/GenBank/DDBJ databases">
        <title>Caerostris darwini draft genome.</title>
        <authorList>
            <person name="Kono N."/>
            <person name="Arakawa K."/>
        </authorList>
    </citation>
    <scope>NUCLEOTIDE SEQUENCE [LARGE SCALE GENOMIC DNA]</scope>
</reference>
<evidence type="ECO:0000313" key="2">
    <source>
        <dbReference type="Proteomes" id="UP001054837"/>
    </source>
</evidence>
<comment type="caution">
    <text evidence="1">The sequence shown here is derived from an EMBL/GenBank/DDBJ whole genome shotgun (WGS) entry which is preliminary data.</text>
</comment>
<evidence type="ECO:0000313" key="1">
    <source>
        <dbReference type="EMBL" id="GIY11986.1"/>
    </source>
</evidence>
<protein>
    <submittedName>
        <fullName evidence="1">Uncharacterized protein</fullName>
    </submittedName>
</protein>